<gene>
    <name evidence="3" type="ORF">SAMN04489759_1196</name>
</gene>
<dbReference type="Gene3D" id="4.10.430.10">
    <property type="entry name" value="Histone-like protein H-NS, C-terminal domain"/>
    <property type="match status" value="1"/>
</dbReference>
<accession>A0A1G7Z6H0</accession>
<reference evidence="4" key="1">
    <citation type="submission" date="2016-10" db="EMBL/GenBank/DDBJ databases">
        <authorList>
            <person name="Varghese N."/>
            <person name="Submissions S."/>
        </authorList>
    </citation>
    <scope>NUCLEOTIDE SEQUENCE [LARGE SCALE GENOMIC DNA]</scope>
    <source>
        <strain evidence="4">DSM 16477</strain>
    </source>
</reference>
<dbReference type="SMART" id="SM00528">
    <property type="entry name" value="HNS"/>
    <property type="match status" value="1"/>
</dbReference>
<feature type="compositionally biased region" description="Basic residues" evidence="1">
    <location>
        <begin position="64"/>
        <end position="75"/>
    </location>
</feature>
<keyword evidence="3" id="KW-0238">DNA-binding</keyword>
<sequence>MFTKSDLKELSRKELERLLSDVEKALQAARSRDQREARKAAKKAAAEFGFSLGEISETQPSAPAKKRAKVKKSSKPSKPMYANPDDKEQTWTGKGRQPNWFRSQVESGTTPDAMRI</sequence>
<evidence type="ECO:0000313" key="3">
    <source>
        <dbReference type="EMBL" id="SDH03730.1"/>
    </source>
</evidence>
<dbReference type="InterPro" id="IPR027444">
    <property type="entry name" value="H-NS_C_dom"/>
</dbReference>
<dbReference type="AlphaFoldDB" id="A0A1G7Z6H0"/>
<dbReference type="InterPro" id="IPR037150">
    <property type="entry name" value="H-NS_C_dom_sf"/>
</dbReference>
<proteinExistence type="predicted"/>
<dbReference type="STRING" id="218672.SAMN04489759_1196"/>
<evidence type="ECO:0000256" key="1">
    <source>
        <dbReference type="SAM" id="MobiDB-lite"/>
    </source>
</evidence>
<dbReference type="OrthoDB" id="5297879at2"/>
<feature type="compositionally biased region" description="Polar residues" evidence="1">
    <location>
        <begin position="100"/>
        <end position="110"/>
    </location>
</feature>
<feature type="domain" description="DNA-binding protein H-NS-like C-terminal" evidence="2">
    <location>
        <begin position="71"/>
        <end position="116"/>
    </location>
</feature>
<feature type="region of interest" description="Disordered" evidence="1">
    <location>
        <begin position="48"/>
        <end position="116"/>
    </location>
</feature>
<organism evidence="3 4">
    <name type="scientific">Sulfitobacter delicatus</name>
    <dbReference type="NCBI Taxonomy" id="218672"/>
    <lineage>
        <taxon>Bacteria</taxon>
        <taxon>Pseudomonadati</taxon>
        <taxon>Pseudomonadota</taxon>
        <taxon>Alphaproteobacteria</taxon>
        <taxon>Rhodobacterales</taxon>
        <taxon>Roseobacteraceae</taxon>
        <taxon>Sulfitobacter</taxon>
    </lineage>
</organism>
<protein>
    <submittedName>
        <fullName evidence="3">DNA-binding protein H-NS</fullName>
    </submittedName>
</protein>
<evidence type="ECO:0000259" key="2">
    <source>
        <dbReference type="SMART" id="SM00528"/>
    </source>
</evidence>
<keyword evidence="4" id="KW-1185">Reference proteome</keyword>
<dbReference type="GO" id="GO:0003677">
    <property type="term" value="F:DNA binding"/>
    <property type="evidence" value="ECO:0007669"/>
    <property type="project" value="UniProtKB-KW"/>
</dbReference>
<dbReference type="SUPFAM" id="SSF81273">
    <property type="entry name" value="H-NS histone-like proteins"/>
    <property type="match status" value="1"/>
</dbReference>
<name>A0A1G7Z6H0_9RHOB</name>
<dbReference type="Proteomes" id="UP000199399">
    <property type="component" value="Unassembled WGS sequence"/>
</dbReference>
<dbReference type="RefSeq" id="WP_093744161.1">
    <property type="nucleotide sequence ID" value="NZ_FNBP01000019.1"/>
</dbReference>
<dbReference type="EMBL" id="FNBP01000019">
    <property type="protein sequence ID" value="SDH03730.1"/>
    <property type="molecule type" value="Genomic_DNA"/>
</dbReference>
<evidence type="ECO:0000313" key="4">
    <source>
        <dbReference type="Proteomes" id="UP000199399"/>
    </source>
</evidence>
<dbReference type="Pfam" id="PF00816">
    <property type="entry name" value="Histone_HNS"/>
    <property type="match status" value="1"/>
</dbReference>